<sequence>MTALLEDLNLADNSFEHVPSQALKPLENCLKKLQLNNNSIAIIEAEDALPPLNKLTELNLSNNKLSAVQKNFFDNVRDTIQTINFGYNKFTTIPASSIRGFKQLVSLHFISNQITALDSLTIMNLPNLNLLNFASNKINFIHKQAIMNVPNLRFLYLSNNLLQEIQPYQFSSFSRLEMIDLSENKLKALHKNSFSQLQSLNQLYLTENQITTIEKGTFTNSTFAVLFLEQNKITDLKAEMFEGATKLQQLSLKNNLIHTIETNVFESTPSLVMIDLSHNKLIDILPSTFFNQNSILLLDLSYNQLTRTPYGAFSKRVVSVLLQENPLVCSERIHMLQEGMGIFIPNSEENICKKREDVSKPAIEPLSPLTKPLELQKIKLPQQHIIPQQENTKEPEQKTPSFVFEPNHDDVINQSQVNVNFQPDHPTKEDQDVVPVIEIESDIDENNNAELKLAQLEDTLALAKMPIHPLGTKEIPTDVSIKTAPLVERFVDTIPPLPGIVTVDNYKPSQSRGFNPLQYMPPLIPTTTRTILAIPSDTIPPQIVSDLTTPPPIPNLANNPNAIYQFPVPHLKPAPKMSQAYVSGAPIPTYTLPPNVMLAEDDLEIKRKSPVKSKSVERFEKVELQPEVDNLNQRSNQSIRLTDDQLNNANYQNKGYFNATTIIYVCLVTVVVVMIAVFIGLAVAKHQQNKKNIYLSQCDGSTYTDNTRPGICHPASQAANLDAVYGTLNMHRIMVALKSILVPLTVLVAVNYVSATCPDFFKGSEECTCFDYADGSVVKCTGQSGTSVIEQLKKTPMQIKELYLAGAGIIELGPHAFRNLTIKKLVLDNNKLKSIRDTAFEGLENCLNTLSLNMNKLTAIPRAALSKLKALSVLSMKCNMITSVPNISFNNTLNLIDLDLSCNQIGEIEDGAFTNIKANLQNLNLDQNSLTTVPHAAIKGMVNLIAIHLKHNSLSQLKKGDFADLPSLELITLTGNKIATIDKNVVNVNNTVKFIYLGDNDVHQLKDLNLAQFKEVQVLDLSYNKLTQIEGDQLTVLERIQQLNLEANSIKEIAHAAFSGTPLLLLLMPFNCLSMVSPGMFQNAPYLKQISMANNNIHIVQPLSFSHLPNLNIVDLTHNKIKNLSPGAIVGSEFLTVKLQENPMVCSQEGFHVMSGAEALSLNSEPNLVCKTDYNHDYIDVCPKKTTGPPRQPCCTRNAAHTPITTTVAPEEMTKKYIIKVSTTEAPLETTMASDVVAPGGTNMHIKRRKFNMDRFWKLSHRPADYEQQRPTAKKLSEDKESFSKVDNSALRTESPIEEKAKTETNEFNLDEPSVSATKDAHVPPSQ</sequence>
<name>A0AC35U7R2_9BILA</name>
<accession>A0AC35U7R2</accession>
<dbReference type="WBParaSite" id="RSKR_0000874100.1">
    <property type="protein sequence ID" value="RSKR_0000874100.1"/>
    <property type="gene ID" value="RSKR_0000874100"/>
</dbReference>
<organism evidence="1 2">
    <name type="scientific">Rhabditophanes sp. KR3021</name>
    <dbReference type="NCBI Taxonomy" id="114890"/>
    <lineage>
        <taxon>Eukaryota</taxon>
        <taxon>Metazoa</taxon>
        <taxon>Ecdysozoa</taxon>
        <taxon>Nematoda</taxon>
        <taxon>Chromadorea</taxon>
        <taxon>Rhabditida</taxon>
        <taxon>Tylenchina</taxon>
        <taxon>Panagrolaimomorpha</taxon>
        <taxon>Strongyloidoidea</taxon>
        <taxon>Alloionematidae</taxon>
        <taxon>Rhabditophanes</taxon>
    </lineage>
</organism>
<protein>
    <submittedName>
        <fullName evidence="2">Leucine-rich repeat-containing protein let-4</fullName>
    </submittedName>
</protein>
<proteinExistence type="predicted"/>
<evidence type="ECO:0000313" key="2">
    <source>
        <dbReference type="WBParaSite" id="RSKR_0000874100.1"/>
    </source>
</evidence>
<dbReference type="Proteomes" id="UP000095286">
    <property type="component" value="Unplaced"/>
</dbReference>
<evidence type="ECO:0000313" key="1">
    <source>
        <dbReference type="Proteomes" id="UP000095286"/>
    </source>
</evidence>
<reference evidence="2" key="1">
    <citation type="submission" date="2016-11" db="UniProtKB">
        <authorList>
            <consortium name="WormBaseParasite"/>
        </authorList>
    </citation>
    <scope>IDENTIFICATION</scope>
    <source>
        <strain evidence="2">KR3021</strain>
    </source>
</reference>